<comment type="caution">
    <text evidence="6">The sequence shown here is derived from an EMBL/GenBank/DDBJ whole genome shotgun (WGS) entry which is preliminary data.</text>
</comment>
<dbReference type="AlphaFoldDB" id="A0A367MBG0"/>
<dbReference type="GO" id="GO:0022857">
    <property type="term" value="F:transmembrane transporter activity"/>
    <property type="evidence" value="ECO:0007669"/>
    <property type="project" value="InterPro"/>
</dbReference>
<protein>
    <submittedName>
        <fullName evidence="6">MFS transporter</fullName>
    </submittedName>
</protein>
<dbReference type="PANTHER" id="PTHR23546">
    <property type="entry name" value="TRANSPORT PROTEIN"/>
    <property type="match status" value="1"/>
</dbReference>
<feature type="transmembrane region" description="Helical" evidence="4">
    <location>
        <begin position="222"/>
        <end position="244"/>
    </location>
</feature>
<evidence type="ECO:0000256" key="2">
    <source>
        <dbReference type="ARBA" id="ARBA00022989"/>
    </source>
</evidence>
<dbReference type="InterPro" id="IPR029058">
    <property type="entry name" value="AB_hydrolase_fold"/>
</dbReference>
<evidence type="ECO:0000256" key="1">
    <source>
        <dbReference type="ARBA" id="ARBA00022692"/>
    </source>
</evidence>
<feature type="transmembrane region" description="Helical" evidence="4">
    <location>
        <begin position="78"/>
        <end position="103"/>
    </location>
</feature>
<evidence type="ECO:0000256" key="3">
    <source>
        <dbReference type="ARBA" id="ARBA00023136"/>
    </source>
</evidence>
<evidence type="ECO:0000256" key="4">
    <source>
        <dbReference type="SAM" id="Phobius"/>
    </source>
</evidence>
<organism evidence="6 7">
    <name type="scientific">Pseudomonas aeruginosa</name>
    <dbReference type="NCBI Taxonomy" id="287"/>
    <lineage>
        <taxon>Bacteria</taxon>
        <taxon>Pseudomonadati</taxon>
        <taxon>Pseudomonadota</taxon>
        <taxon>Gammaproteobacteria</taxon>
        <taxon>Pseudomonadales</taxon>
        <taxon>Pseudomonadaceae</taxon>
        <taxon>Pseudomonas</taxon>
    </lineage>
</organism>
<evidence type="ECO:0000259" key="5">
    <source>
        <dbReference type="PROSITE" id="PS50850"/>
    </source>
</evidence>
<feature type="transmembrane region" description="Helical" evidence="4">
    <location>
        <begin position="16"/>
        <end position="38"/>
    </location>
</feature>
<evidence type="ECO:0000313" key="6">
    <source>
        <dbReference type="EMBL" id="RCI74253.1"/>
    </source>
</evidence>
<feature type="transmembrane region" description="Helical" evidence="4">
    <location>
        <begin position="109"/>
        <end position="136"/>
    </location>
</feature>
<dbReference type="Proteomes" id="UP000253594">
    <property type="component" value="Unassembled WGS sequence"/>
</dbReference>
<evidence type="ECO:0000313" key="7">
    <source>
        <dbReference type="Proteomes" id="UP000253594"/>
    </source>
</evidence>
<dbReference type="Pfam" id="PF07690">
    <property type="entry name" value="MFS_1"/>
    <property type="match status" value="1"/>
</dbReference>
<dbReference type="InterPro" id="IPR000073">
    <property type="entry name" value="AB_hydrolase_1"/>
</dbReference>
<dbReference type="PROSITE" id="PS50850">
    <property type="entry name" value="MFS"/>
    <property type="match status" value="1"/>
</dbReference>
<feature type="transmembrane region" description="Helical" evidence="4">
    <location>
        <begin position="176"/>
        <end position="197"/>
    </location>
</feature>
<dbReference type="PRINTS" id="PR00412">
    <property type="entry name" value="EPOXHYDRLASE"/>
</dbReference>
<keyword evidence="3 4" id="KW-0472">Membrane</keyword>
<dbReference type="InterPro" id="IPR011701">
    <property type="entry name" value="MFS"/>
</dbReference>
<reference evidence="6 7" key="1">
    <citation type="submission" date="2018-07" db="EMBL/GenBank/DDBJ databases">
        <title>Mechanisms of high-level aminoglycoside resistance among Gram-negative pathogens in Brazil.</title>
        <authorList>
            <person name="Ballaben A.S."/>
            <person name="Darini A.L.C."/>
            <person name="Doi Y."/>
        </authorList>
    </citation>
    <scope>NUCLEOTIDE SEQUENCE [LARGE SCALE GENOMIC DNA]</scope>
    <source>
        <strain evidence="6 7">B2-305</strain>
    </source>
</reference>
<dbReference type="PANTHER" id="PTHR23546:SF1">
    <property type="entry name" value="MEMBRANE PROTEIN"/>
    <property type="match status" value="1"/>
</dbReference>
<sequence length="565" mass="61392">MTTPPPSANTLDLRPLMFETFVCTLAVMSFVALVGPLARKLGLAPWQAGAAVTVGGIAWMLAARPWGIASDRHGRRRILLGGLAGFALSYASLCLFIVLALHWTLPTLLAFAGIVLLRGLAGGFYAAVPACTAALVADHVEAQRRAAALAGLGAASAIGMVIGPGLAGLLATHGLVLPLLVTGALPLVALLALWRWLPREERRQPNRGAALAIGDRRLRRPLAVGFVAMFSVTVAQITVGFFALDRLRLDSADAARVAGIALTFSLGGFAAEEFPVPNGFESAYREVDGVKLHYVKGGQGPLVMLVHGFGQTWYEWHQLMPELAKRFTVIAPDLPGLGQSEPPKTGYSGEQVAVYLHKLARQFSPDRPFDLVAHDIGIWNTYPMVVKNQADIARLVYMEAPIPDARIYRFPAFTAQGESLVWHFSFFAADDRLAETLIAGKERFFLEHFIKSHASNTEVFSERLLDLYARSYAKPHSLNASFEYYRALNESVRQNAELAKTRLQMPTMTLAGGGHGGMGTFQLEQMKAYAEDVEGHVLPGCGHWLPEECAAPMNRLVIDFLSRGR</sequence>
<name>A0A367MBG0_PSEAI</name>
<dbReference type="EMBL" id="QORE01000412">
    <property type="protein sequence ID" value="RCI74253.1"/>
    <property type="molecule type" value="Genomic_DNA"/>
</dbReference>
<dbReference type="InterPro" id="IPR036259">
    <property type="entry name" value="MFS_trans_sf"/>
</dbReference>
<dbReference type="Gene3D" id="3.40.50.1820">
    <property type="entry name" value="alpha/beta hydrolase"/>
    <property type="match status" value="1"/>
</dbReference>
<dbReference type="Pfam" id="PF12697">
    <property type="entry name" value="Abhydrolase_6"/>
    <property type="match status" value="1"/>
</dbReference>
<dbReference type="Gene3D" id="1.20.1250.20">
    <property type="entry name" value="MFS general substrate transporter like domains"/>
    <property type="match status" value="1"/>
</dbReference>
<dbReference type="SUPFAM" id="SSF103473">
    <property type="entry name" value="MFS general substrate transporter"/>
    <property type="match status" value="1"/>
</dbReference>
<dbReference type="InterPro" id="IPR000639">
    <property type="entry name" value="Epox_hydrolase-like"/>
</dbReference>
<proteinExistence type="predicted"/>
<dbReference type="SUPFAM" id="SSF53474">
    <property type="entry name" value="alpha/beta-Hydrolases"/>
    <property type="match status" value="1"/>
</dbReference>
<keyword evidence="1 4" id="KW-0812">Transmembrane</keyword>
<dbReference type="InterPro" id="IPR020846">
    <property type="entry name" value="MFS_dom"/>
</dbReference>
<gene>
    <name evidence="6" type="ORF">DT376_13975</name>
</gene>
<feature type="transmembrane region" description="Helical" evidence="4">
    <location>
        <begin position="148"/>
        <end position="170"/>
    </location>
</feature>
<feature type="domain" description="Major facilitator superfamily (MFS) profile" evidence="5">
    <location>
        <begin position="1"/>
        <end position="201"/>
    </location>
</feature>
<dbReference type="GO" id="GO:0003824">
    <property type="term" value="F:catalytic activity"/>
    <property type="evidence" value="ECO:0007669"/>
    <property type="project" value="InterPro"/>
</dbReference>
<accession>A0A367MBG0</accession>
<keyword evidence="2 4" id="KW-1133">Transmembrane helix</keyword>